<dbReference type="Proteomes" id="UP000070366">
    <property type="component" value="Unassembled WGS sequence"/>
</dbReference>
<proteinExistence type="predicted"/>
<dbReference type="Pfam" id="PF00148">
    <property type="entry name" value="Oxidored_nitro"/>
    <property type="match status" value="1"/>
</dbReference>
<dbReference type="OrthoDB" id="4959at2"/>
<dbReference type="KEGG" id="cmiu:B1H56_10535"/>
<sequence>MRERDTKSILARADRESGCEFVTTLQYSSPARGGWSIVRMAMQVPESYQLFVGPSACMRHIMLSSMELKIDDRISWLPIREADIVSGSYEQLILENADELLGKMDPQPRVLMIFVTCIDNLLGTDHEVFLGPLNEKYPDTRTIVCFMNPITGDGPAPPAVTIQDTIYSLTGDAEQKDRAVNFIGSNLAIERDNELIGWLGQNGIESRHISQYKTFDEFREMGKSTLNIVTSPLALYAAKQMKLRKGIDYGYFPVSYSFDEIERDAAGVCEKLGIPAPDFSKEKQKAEGKILETLKSLAGRPVSIDYAATYRPFGLARLLLEYGFRVDTIFSSECLPVEREDMNWILKNHRGVKVLQPEHFSMPGQFAGSKQHLCIGFEAAYFTGSPHVVPLAADGGHYGYAGIISMMEKMRRECGHEYDLEQLVKDSGLVV</sequence>
<dbReference type="SUPFAM" id="SSF53807">
    <property type="entry name" value="Helical backbone' metal receptor"/>
    <property type="match status" value="1"/>
</dbReference>
<evidence type="ECO:0000259" key="1">
    <source>
        <dbReference type="Pfam" id="PF00148"/>
    </source>
</evidence>
<feature type="domain" description="Nitrogenase/oxidoreductase component 1" evidence="1">
    <location>
        <begin position="39"/>
        <end position="410"/>
    </location>
</feature>
<reference evidence="3" key="1">
    <citation type="submission" date="2016-02" db="EMBL/GenBank/DDBJ databases">
        <authorList>
            <person name="Mitreva M."/>
            <person name="Pepin K.H."/>
            <person name="Mihindukulasuriya K.A."/>
            <person name="Fulton R."/>
            <person name="Fronick C."/>
            <person name="O'Laughlin M."/>
            <person name="Miner T."/>
            <person name="Herter B."/>
            <person name="Rosa B.A."/>
            <person name="Cordes M."/>
            <person name="Tomlinson C."/>
            <person name="Wollam A."/>
            <person name="Palsikar V.B."/>
            <person name="Mardis E.R."/>
            <person name="Wilson R.K."/>
        </authorList>
    </citation>
    <scope>NUCLEOTIDE SEQUENCE [LARGE SCALE GENOMIC DNA]</scope>
    <source>
        <strain evidence="3">DSM 22607</strain>
    </source>
</reference>
<keyword evidence="3" id="KW-1185">Reference proteome</keyword>
<dbReference type="InterPro" id="IPR000510">
    <property type="entry name" value="Nase/OxRdtase_comp1"/>
</dbReference>
<comment type="caution">
    <text evidence="2">The sequence shown here is derived from an EMBL/GenBank/DDBJ whole genome shotgun (WGS) entry which is preliminary data.</text>
</comment>
<dbReference type="STRING" id="626937.HMPREF3293_01521"/>
<dbReference type="AlphaFoldDB" id="A0A136Q4M0"/>
<evidence type="ECO:0000313" key="2">
    <source>
        <dbReference type="EMBL" id="KXK65597.1"/>
    </source>
</evidence>
<protein>
    <recommendedName>
        <fullName evidence="1">Nitrogenase/oxidoreductase component 1 domain-containing protein</fullName>
    </recommendedName>
</protein>
<dbReference type="RefSeq" id="WP_066519482.1">
    <property type="nucleotide sequence ID" value="NZ_CABMOF010000002.1"/>
</dbReference>
<organism evidence="2 3">
    <name type="scientific">Christensenella minuta</name>
    <dbReference type="NCBI Taxonomy" id="626937"/>
    <lineage>
        <taxon>Bacteria</taxon>
        <taxon>Bacillati</taxon>
        <taxon>Bacillota</taxon>
        <taxon>Clostridia</taxon>
        <taxon>Christensenellales</taxon>
        <taxon>Christensenellaceae</taxon>
        <taxon>Christensenella</taxon>
    </lineage>
</organism>
<dbReference type="GO" id="GO:0016491">
    <property type="term" value="F:oxidoreductase activity"/>
    <property type="evidence" value="ECO:0007669"/>
    <property type="project" value="InterPro"/>
</dbReference>
<gene>
    <name evidence="2" type="ORF">HMPREF3293_01521</name>
</gene>
<dbReference type="EMBL" id="LSZW01000060">
    <property type="protein sequence ID" value="KXK65597.1"/>
    <property type="molecule type" value="Genomic_DNA"/>
</dbReference>
<name>A0A136Q4M0_9FIRM</name>
<evidence type="ECO:0000313" key="3">
    <source>
        <dbReference type="Proteomes" id="UP000070366"/>
    </source>
</evidence>
<accession>A0A136Q4M0</accession>
<dbReference type="Gene3D" id="3.40.50.1980">
    <property type="entry name" value="Nitrogenase molybdenum iron protein domain"/>
    <property type="match status" value="2"/>
</dbReference>